<feature type="coiled-coil region" evidence="1">
    <location>
        <begin position="236"/>
        <end position="265"/>
    </location>
</feature>
<evidence type="ECO:0000313" key="3">
    <source>
        <dbReference type="EMBL" id="MCU6724179.1"/>
    </source>
</evidence>
<feature type="transmembrane region" description="Helical" evidence="2">
    <location>
        <begin position="141"/>
        <end position="162"/>
    </location>
</feature>
<dbReference type="EMBL" id="JAOQKE010000002">
    <property type="protein sequence ID" value="MCU6724179.1"/>
    <property type="molecule type" value="Genomic_DNA"/>
</dbReference>
<protein>
    <submittedName>
        <fullName evidence="3">5-bromo-4-chloroindolyl phosphate hydrolysis family protein</fullName>
    </submittedName>
</protein>
<accession>A0ABT2SI45</accession>
<comment type="caution">
    <text evidence="3">The sequence shown here is derived from an EMBL/GenBank/DDBJ whole genome shotgun (WGS) entry which is preliminary data.</text>
</comment>
<dbReference type="InterPro" id="IPR018770">
    <property type="entry name" value="ChloroindolylP_hydrolase"/>
</dbReference>
<sequence>MSDSKYSNLGSEISDMVQKAIDSQDFSQLSTTIQNSVSQVANIVADTVASSVVDEPQKDHRPDYMKNAQHKMEAAQNPWKSAVKSVPEMAETTAVSERGLYSPGGNGRLKGYFLFTLGLAGILGCAAGLLTLAIASKITGVSLMVPEVILLIGVVGFGGMSIKGSGTLKQIRKFKNYVKKIGKRDHISIEELSSASGRNEKEVLKDIQDMLQENMFLQGHLDQESKTLYVTDQGYQTFLREKNRRLEQQNREKEEQARIERETQELPPEVRKLIADGNAYIEKIRRSNEAISDETVSRKLYDLETVTRKIFDYVKTHPQCADDTKKMMKYYLPTTIKLLDSYEKLTEEELSGQHPDQLTNIAKSKKEIENTLDTLNLAFAKLFDNLYQDTSMDITADISVLHTLLAQEGLTGEEIRDAMKGIK</sequence>
<proteinExistence type="predicted"/>
<keyword evidence="1" id="KW-0175">Coiled coil</keyword>
<dbReference type="RefSeq" id="WP_262653463.1">
    <property type="nucleotide sequence ID" value="NZ_JAOQKE010000002.1"/>
</dbReference>
<keyword evidence="4" id="KW-1185">Reference proteome</keyword>
<dbReference type="Proteomes" id="UP001652338">
    <property type="component" value="Unassembled WGS sequence"/>
</dbReference>
<reference evidence="3 4" key="1">
    <citation type="journal article" date="2021" name="ISME Commun">
        <title>Automated analysis of genomic sequences facilitates high-throughput and comprehensive description of bacteria.</title>
        <authorList>
            <person name="Hitch T.C.A."/>
        </authorList>
    </citation>
    <scope>NUCLEOTIDE SEQUENCE [LARGE SCALE GENOMIC DNA]</scope>
    <source>
        <strain evidence="3 4">Sanger_29</strain>
    </source>
</reference>
<evidence type="ECO:0000256" key="1">
    <source>
        <dbReference type="SAM" id="Coils"/>
    </source>
</evidence>
<evidence type="ECO:0000256" key="2">
    <source>
        <dbReference type="SAM" id="Phobius"/>
    </source>
</evidence>
<gene>
    <name evidence="3" type="ORF">OCV47_02205</name>
</gene>
<evidence type="ECO:0000313" key="4">
    <source>
        <dbReference type="Proteomes" id="UP001652338"/>
    </source>
</evidence>
<dbReference type="Pfam" id="PF10112">
    <property type="entry name" value="Halogen_Hydrol"/>
    <property type="match status" value="1"/>
</dbReference>
<keyword evidence="2" id="KW-0812">Transmembrane</keyword>
<name>A0ABT2SI45_9FIRM</name>
<feature type="transmembrane region" description="Helical" evidence="2">
    <location>
        <begin position="112"/>
        <end position="135"/>
    </location>
</feature>
<keyword evidence="2" id="KW-1133">Transmembrane helix</keyword>
<organism evidence="3 4">
    <name type="scientific">Muricoprocola aceti</name>
    <dbReference type="NCBI Taxonomy" id="2981772"/>
    <lineage>
        <taxon>Bacteria</taxon>
        <taxon>Bacillati</taxon>
        <taxon>Bacillota</taxon>
        <taxon>Clostridia</taxon>
        <taxon>Lachnospirales</taxon>
        <taxon>Lachnospiraceae</taxon>
        <taxon>Muricoprocola</taxon>
    </lineage>
</organism>
<keyword evidence="2" id="KW-0472">Membrane</keyword>